<reference evidence="1" key="1">
    <citation type="submission" date="2023-04" db="EMBL/GenBank/DDBJ databases">
        <authorList>
            <person name="Vijverberg K."/>
            <person name="Xiong W."/>
            <person name="Schranz E."/>
        </authorList>
    </citation>
    <scope>NUCLEOTIDE SEQUENCE</scope>
</reference>
<name>A0AA35Y2Q0_LACSI</name>
<protein>
    <submittedName>
        <fullName evidence="1">Uncharacterized protein</fullName>
    </submittedName>
</protein>
<gene>
    <name evidence="1" type="ORF">LSALG_LOCUS5502</name>
</gene>
<organism evidence="1 2">
    <name type="scientific">Lactuca saligna</name>
    <name type="common">Willowleaf lettuce</name>
    <dbReference type="NCBI Taxonomy" id="75948"/>
    <lineage>
        <taxon>Eukaryota</taxon>
        <taxon>Viridiplantae</taxon>
        <taxon>Streptophyta</taxon>
        <taxon>Embryophyta</taxon>
        <taxon>Tracheophyta</taxon>
        <taxon>Spermatophyta</taxon>
        <taxon>Magnoliopsida</taxon>
        <taxon>eudicotyledons</taxon>
        <taxon>Gunneridae</taxon>
        <taxon>Pentapetalae</taxon>
        <taxon>asterids</taxon>
        <taxon>campanulids</taxon>
        <taxon>Asterales</taxon>
        <taxon>Asteraceae</taxon>
        <taxon>Cichorioideae</taxon>
        <taxon>Cichorieae</taxon>
        <taxon>Lactucinae</taxon>
        <taxon>Lactuca</taxon>
    </lineage>
</organism>
<dbReference type="AlphaFoldDB" id="A0AA35Y2Q0"/>
<accession>A0AA35Y2Q0</accession>
<proteinExistence type="predicted"/>
<evidence type="ECO:0000313" key="2">
    <source>
        <dbReference type="Proteomes" id="UP001177003"/>
    </source>
</evidence>
<evidence type="ECO:0000313" key="1">
    <source>
        <dbReference type="EMBL" id="CAI9264869.1"/>
    </source>
</evidence>
<dbReference type="EMBL" id="OX465086">
    <property type="protein sequence ID" value="CAI9264869.1"/>
    <property type="molecule type" value="Genomic_DNA"/>
</dbReference>
<sequence>MICISGRKGGADEICQSGTFNEMKSNLQWKKNYILLMYPRFLQFIFNDQYPNLERTGKTLDMKSLGQNTFGLIKQHLKGSKVVFRETSPLVMFGRFAEIEEALVPQDITIHEPEVVADVTPPVAIMAEEHVPVHNVVDHDNEEGERIDEEGVERGFNDDDFMFDFELCDDDICSLFGSDEVNEVMSSPTETRELQAFSGCHLNHPLKWMPSFLFWIQLRGFLPEKLSL</sequence>
<keyword evidence="2" id="KW-1185">Reference proteome</keyword>
<dbReference type="Proteomes" id="UP001177003">
    <property type="component" value="Chromosome 0"/>
</dbReference>